<name>A0A840PRG1_9ACTN</name>
<dbReference type="EMBL" id="JACHGN010000042">
    <property type="protein sequence ID" value="MBB5140380.1"/>
    <property type="molecule type" value="Genomic_DNA"/>
</dbReference>
<dbReference type="Proteomes" id="UP000578449">
    <property type="component" value="Unassembled WGS sequence"/>
</dbReference>
<evidence type="ECO:0000313" key="2">
    <source>
        <dbReference type="Proteomes" id="UP000578449"/>
    </source>
</evidence>
<keyword evidence="2" id="KW-1185">Reference proteome</keyword>
<evidence type="ECO:0000313" key="1">
    <source>
        <dbReference type="EMBL" id="MBB5140380.1"/>
    </source>
</evidence>
<protein>
    <submittedName>
        <fullName evidence="1">Uncharacterized protein</fullName>
    </submittedName>
</protein>
<accession>A0A840PRG1</accession>
<proteinExistence type="predicted"/>
<dbReference type="AlphaFoldDB" id="A0A840PRG1"/>
<comment type="caution">
    <text evidence="1">The sequence shown here is derived from an EMBL/GenBank/DDBJ whole genome shotgun (WGS) entry which is preliminary data.</text>
</comment>
<gene>
    <name evidence="1" type="ORF">HNP84_010147</name>
</gene>
<organism evidence="1 2">
    <name type="scientific">Thermocatellispora tengchongensis</name>
    <dbReference type="NCBI Taxonomy" id="1073253"/>
    <lineage>
        <taxon>Bacteria</taxon>
        <taxon>Bacillati</taxon>
        <taxon>Actinomycetota</taxon>
        <taxon>Actinomycetes</taxon>
        <taxon>Streptosporangiales</taxon>
        <taxon>Streptosporangiaceae</taxon>
        <taxon>Thermocatellispora</taxon>
    </lineage>
</organism>
<reference evidence="1 2" key="1">
    <citation type="submission" date="2020-08" db="EMBL/GenBank/DDBJ databases">
        <title>Genomic Encyclopedia of Type Strains, Phase IV (KMG-IV): sequencing the most valuable type-strain genomes for metagenomic binning, comparative biology and taxonomic classification.</title>
        <authorList>
            <person name="Goeker M."/>
        </authorList>
    </citation>
    <scope>NUCLEOTIDE SEQUENCE [LARGE SCALE GENOMIC DNA]</scope>
    <source>
        <strain evidence="1 2">DSM 45615</strain>
    </source>
</reference>
<sequence>MYEPYDYVVTSGGILGSFRAYTESGDIAFRPIYRRSGDRWTKLTPPTAAALPGRRHLLLDRDCALVREEEVTLVASWRCHSVSTSRSDHPAALRGLMSELRSRGAGVYLYGSRLLGWRSAGSDWDFIVDHQGDLAELLKGCQARPGTFLGSREISSIADSYEVNTIGSVSREDVLQILGRSWCALSIDGAVVDFFLAGTGTRIPDIRLDRFPLTDCAGVIEPSLGSSFRMPRRVRIRTSTMRIVNLHHVSWILCGLERMAGSRVTLRNVLVRGPSDVWLSPWVSQLSLDV</sequence>